<sequence length="297" mass="34597">MSDYIVLVHGDLLTKERIESIQASRQIEETPKRRTQYVLPLMGLFHFKMACADAFWKIWILPKEGRLDCNSLWQHIGILRAAESNKFNGKPGFHRVHDIIHQDLQALILDCWRVEVKSQNSSWNSLNEFAASNPTWGLIVKMSEDIVKKFVATTESVEAQCAKSMADRDICFENQTLRNRDELLYVDLSLAMNEGDVGRVEASFLPWINIFKAVGKHKYAAHTMRFMYYMRSVYPEDLKKIIRQNWLCNPTGQRKGFRAIDWLVERINWYLKVFHAGSGPTRTIKRVINESPLIEIY</sequence>
<dbReference type="AlphaFoldDB" id="A0A0C2WT77"/>
<dbReference type="HOGENOM" id="CLU_009487_1_1_1"/>
<gene>
    <name evidence="2" type="ORF">M378DRAFT_186629</name>
</gene>
<evidence type="ECO:0000313" key="2">
    <source>
        <dbReference type="EMBL" id="KIL64922.1"/>
    </source>
</evidence>
<dbReference type="InterPro" id="IPR046496">
    <property type="entry name" value="DUF6589"/>
</dbReference>
<dbReference type="Pfam" id="PF20231">
    <property type="entry name" value="DUF6589"/>
    <property type="match status" value="1"/>
</dbReference>
<protein>
    <recommendedName>
        <fullName evidence="1">DUF6589 domain-containing protein</fullName>
    </recommendedName>
</protein>
<dbReference type="InParanoid" id="A0A0C2WT77"/>
<dbReference type="OrthoDB" id="4743193at2759"/>
<name>A0A0C2WT77_AMAMK</name>
<evidence type="ECO:0000313" key="3">
    <source>
        <dbReference type="Proteomes" id="UP000054549"/>
    </source>
</evidence>
<keyword evidence="3" id="KW-1185">Reference proteome</keyword>
<dbReference type="Proteomes" id="UP000054549">
    <property type="component" value="Unassembled WGS sequence"/>
</dbReference>
<dbReference type="STRING" id="946122.A0A0C2WT77"/>
<accession>A0A0C2WT77</accession>
<dbReference type="EMBL" id="KN818246">
    <property type="protein sequence ID" value="KIL64922.1"/>
    <property type="molecule type" value="Genomic_DNA"/>
</dbReference>
<reference evidence="2 3" key="1">
    <citation type="submission" date="2014-04" db="EMBL/GenBank/DDBJ databases">
        <title>Evolutionary Origins and Diversification of the Mycorrhizal Mutualists.</title>
        <authorList>
            <consortium name="DOE Joint Genome Institute"/>
            <consortium name="Mycorrhizal Genomics Consortium"/>
            <person name="Kohler A."/>
            <person name="Kuo A."/>
            <person name="Nagy L.G."/>
            <person name="Floudas D."/>
            <person name="Copeland A."/>
            <person name="Barry K.W."/>
            <person name="Cichocki N."/>
            <person name="Veneault-Fourrey C."/>
            <person name="LaButti K."/>
            <person name="Lindquist E.A."/>
            <person name="Lipzen A."/>
            <person name="Lundell T."/>
            <person name="Morin E."/>
            <person name="Murat C."/>
            <person name="Riley R."/>
            <person name="Ohm R."/>
            <person name="Sun H."/>
            <person name="Tunlid A."/>
            <person name="Henrissat B."/>
            <person name="Grigoriev I.V."/>
            <person name="Hibbett D.S."/>
            <person name="Martin F."/>
        </authorList>
    </citation>
    <scope>NUCLEOTIDE SEQUENCE [LARGE SCALE GENOMIC DNA]</scope>
    <source>
        <strain evidence="2 3">Koide BX008</strain>
    </source>
</reference>
<organism evidence="2 3">
    <name type="scientific">Amanita muscaria (strain Koide BX008)</name>
    <dbReference type="NCBI Taxonomy" id="946122"/>
    <lineage>
        <taxon>Eukaryota</taxon>
        <taxon>Fungi</taxon>
        <taxon>Dikarya</taxon>
        <taxon>Basidiomycota</taxon>
        <taxon>Agaricomycotina</taxon>
        <taxon>Agaricomycetes</taxon>
        <taxon>Agaricomycetidae</taxon>
        <taxon>Agaricales</taxon>
        <taxon>Pluteineae</taxon>
        <taxon>Amanitaceae</taxon>
        <taxon>Amanita</taxon>
    </lineage>
</organism>
<proteinExistence type="predicted"/>
<evidence type="ECO:0000259" key="1">
    <source>
        <dbReference type="Pfam" id="PF20231"/>
    </source>
</evidence>
<feature type="domain" description="DUF6589" evidence="1">
    <location>
        <begin position="3"/>
        <end position="296"/>
    </location>
</feature>